<name>A0A8H5Z8F1_9HYPO</name>
<keyword evidence="2" id="KW-1185">Reference proteome</keyword>
<comment type="caution">
    <text evidence="1">The sequence shown here is derived from an EMBL/GenBank/DDBJ whole genome shotgun (WGS) entry which is preliminary data.</text>
</comment>
<dbReference type="EMBL" id="JAAOAN010000027">
    <property type="protein sequence ID" value="KAF5724742.1"/>
    <property type="molecule type" value="Genomic_DNA"/>
</dbReference>
<dbReference type="Proteomes" id="UP000544331">
    <property type="component" value="Unassembled WGS sequence"/>
</dbReference>
<gene>
    <name evidence="1" type="ORF">FMUND_505</name>
</gene>
<accession>A0A8H5Z8F1</accession>
<proteinExistence type="predicted"/>
<sequence>MRGECLGAKEGAEISIYSKCNATTTLAFSGAIACRYQTPNVESIILRVHRDQRSAVETAAAQKKANVNKNSVVMNLLPLSGLGWRRLGIAAGVRSFLLFQWLAFFILQPPTGILTAQEDGATNPAAPDTNSQSARLAAAVFSGNNSG</sequence>
<dbReference type="OrthoDB" id="10334237at2759"/>
<evidence type="ECO:0000313" key="2">
    <source>
        <dbReference type="Proteomes" id="UP000544331"/>
    </source>
</evidence>
<dbReference type="PROSITE" id="PS51257">
    <property type="entry name" value="PROKAR_LIPOPROTEIN"/>
    <property type="match status" value="1"/>
</dbReference>
<evidence type="ECO:0000313" key="1">
    <source>
        <dbReference type="EMBL" id="KAF5724742.1"/>
    </source>
</evidence>
<reference evidence="1 2" key="1">
    <citation type="submission" date="2020-05" db="EMBL/GenBank/DDBJ databases">
        <title>Identification and distribution of gene clusters putatively required for synthesis of sphingolipid metabolism inhibitors in phylogenetically diverse species of the filamentous fungus Fusarium.</title>
        <authorList>
            <person name="Kim H.-S."/>
            <person name="Busman M."/>
            <person name="Brown D.W."/>
            <person name="Divon H."/>
            <person name="Uhlig S."/>
            <person name="Proctor R.H."/>
        </authorList>
    </citation>
    <scope>NUCLEOTIDE SEQUENCE [LARGE SCALE GENOMIC DNA]</scope>
    <source>
        <strain evidence="1 2">NRRL 66235</strain>
    </source>
</reference>
<dbReference type="AlphaFoldDB" id="A0A8H5Z8F1"/>
<protein>
    <submittedName>
        <fullName evidence="1">Uncharacterized protein</fullName>
    </submittedName>
</protein>
<organism evidence="1 2">
    <name type="scientific">Fusarium mundagurra</name>
    <dbReference type="NCBI Taxonomy" id="1567541"/>
    <lineage>
        <taxon>Eukaryota</taxon>
        <taxon>Fungi</taxon>
        <taxon>Dikarya</taxon>
        <taxon>Ascomycota</taxon>
        <taxon>Pezizomycotina</taxon>
        <taxon>Sordariomycetes</taxon>
        <taxon>Hypocreomycetidae</taxon>
        <taxon>Hypocreales</taxon>
        <taxon>Nectriaceae</taxon>
        <taxon>Fusarium</taxon>
        <taxon>Fusarium fujikuroi species complex</taxon>
    </lineage>
</organism>